<name>A0ABU2NEW6_9PSEU</name>
<evidence type="ECO:0008006" key="3">
    <source>
        <dbReference type="Google" id="ProtNLM"/>
    </source>
</evidence>
<dbReference type="RefSeq" id="WP_311559011.1">
    <property type="nucleotide sequence ID" value="NZ_JAVREJ010000019.1"/>
</dbReference>
<evidence type="ECO:0000313" key="2">
    <source>
        <dbReference type="Proteomes" id="UP001183202"/>
    </source>
</evidence>
<dbReference type="EMBL" id="JAVREJ010000019">
    <property type="protein sequence ID" value="MDT0352503.1"/>
    <property type="molecule type" value="Genomic_DNA"/>
</dbReference>
<protein>
    <recommendedName>
        <fullName evidence="3">Cell wall binding repeat 2</fullName>
    </recommendedName>
</protein>
<comment type="caution">
    <text evidence="1">The sequence shown here is derived from an EMBL/GenBank/DDBJ whole genome shotgun (WGS) entry which is preliminary data.</text>
</comment>
<proteinExistence type="predicted"/>
<gene>
    <name evidence="1" type="ORF">RM445_23525</name>
</gene>
<accession>A0ABU2NEW6</accession>
<sequence length="554" mass="57007">MGVALMACGAVLAGCTAKEAARETIAASPRLEAPTDPATVLAPTAPVPLAVAASAALYTGAPVVVLAADGDAGGQAGAASAAVALGAPMLLTPAASADPADATAVTDEVARLAPQAVLAVGQGAQDWAAQKAGGTRVVPAAPESLAGLVKVDERDARVVDPTTLTDAVAGLDRGSPALLTVAAPAPAAAGTAAPPVGPIAEDVPDLPVTGPPTALTGLTVLARSGNDQVAAVATARAAGVPVHVLRTPDPRGSGELVTALSSAPQEKVLALGGAFGSVDQLQQRLAVVRTGVQLPGGGQLAFPGRRMVALYGTPGTAALGSLGEQDLDASIARVKDLVGQYQPHSDLPVVPAFEIITTVAAGQAGADGDYSNEVEIAKIRPYVDAAKAAGVYVMLDLQPGRSDFLTQAKRYEELLAEPHVGLALDPEWRLQPGQVHRVQIGSVNVDEINQVGDWLAGVVRERNLPQKVLMVHQFRTSMIVGRERLNTAHDELATLIHADGFGTQDMKRGTWDAMRQNSPNVYWGWKNFIDEDRPMLDPAQTMQMSPDIVFVSYQ</sequence>
<keyword evidence="2" id="KW-1185">Reference proteome</keyword>
<reference evidence="2" key="1">
    <citation type="submission" date="2023-07" db="EMBL/GenBank/DDBJ databases">
        <title>30 novel species of actinomycetes from the DSMZ collection.</title>
        <authorList>
            <person name="Nouioui I."/>
        </authorList>
    </citation>
    <scope>NUCLEOTIDE SEQUENCE [LARGE SCALE GENOMIC DNA]</scope>
    <source>
        <strain evidence="2">DSM 45834</strain>
    </source>
</reference>
<evidence type="ECO:0000313" key="1">
    <source>
        <dbReference type="EMBL" id="MDT0352503.1"/>
    </source>
</evidence>
<organism evidence="1 2">
    <name type="scientific">Pseudonocardia charpentierae</name>
    <dbReference type="NCBI Taxonomy" id="3075545"/>
    <lineage>
        <taxon>Bacteria</taxon>
        <taxon>Bacillati</taxon>
        <taxon>Actinomycetota</taxon>
        <taxon>Actinomycetes</taxon>
        <taxon>Pseudonocardiales</taxon>
        <taxon>Pseudonocardiaceae</taxon>
        <taxon>Pseudonocardia</taxon>
    </lineage>
</organism>
<dbReference type="Proteomes" id="UP001183202">
    <property type="component" value="Unassembled WGS sequence"/>
</dbReference>